<protein>
    <submittedName>
        <fullName evidence="2">Uncharacterized protein</fullName>
    </submittedName>
</protein>
<organism evidence="2 3">
    <name type="scientific">Artemisia annua</name>
    <name type="common">Sweet wormwood</name>
    <dbReference type="NCBI Taxonomy" id="35608"/>
    <lineage>
        <taxon>Eukaryota</taxon>
        <taxon>Viridiplantae</taxon>
        <taxon>Streptophyta</taxon>
        <taxon>Embryophyta</taxon>
        <taxon>Tracheophyta</taxon>
        <taxon>Spermatophyta</taxon>
        <taxon>Magnoliopsida</taxon>
        <taxon>eudicotyledons</taxon>
        <taxon>Gunneridae</taxon>
        <taxon>Pentapetalae</taxon>
        <taxon>asterids</taxon>
        <taxon>campanulids</taxon>
        <taxon>Asterales</taxon>
        <taxon>Asteraceae</taxon>
        <taxon>Asteroideae</taxon>
        <taxon>Anthemideae</taxon>
        <taxon>Artemisiinae</taxon>
        <taxon>Artemisia</taxon>
    </lineage>
</organism>
<feature type="transmembrane region" description="Helical" evidence="1">
    <location>
        <begin position="188"/>
        <end position="204"/>
    </location>
</feature>
<dbReference type="Proteomes" id="UP000245207">
    <property type="component" value="Unassembled WGS sequence"/>
</dbReference>
<dbReference type="EMBL" id="PKPP01000183">
    <property type="protein sequence ID" value="PWA96360.1"/>
    <property type="molecule type" value="Genomic_DNA"/>
</dbReference>
<feature type="transmembrane region" description="Helical" evidence="1">
    <location>
        <begin position="48"/>
        <end position="65"/>
    </location>
</feature>
<keyword evidence="1" id="KW-1133">Transmembrane helix</keyword>
<keyword evidence="1" id="KW-0472">Membrane</keyword>
<name>A0A2U1QEC3_ARTAN</name>
<evidence type="ECO:0000313" key="2">
    <source>
        <dbReference type="EMBL" id="PWA96360.1"/>
    </source>
</evidence>
<accession>A0A2U1QEC3</accession>
<feature type="transmembrane region" description="Helical" evidence="1">
    <location>
        <begin position="12"/>
        <end position="42"/>
    </location>
</feature>
<keyword evidence="1" id="KW-0812">Transmembrane</keyword>
<keyword evidence="3" id="KW-1185">Reference proteome</keyword>
<comment type="caution">
    <text evidence="2">The sequence shown here is derived from an EMBL/GenBank/DDBJ whole genome shotgun (WGS) entry which is preliminary data.</text>
</comment>
<gene>
    <name evidence="2" type="ORF">CTI12_AA039500</name>
</gene>
<feature type="transmembrane region" description="Helical" evidence="1">
    <location>
        <begin position="77"/>
        <end position="99"/>
    </location>
</feature>
<evidence type="ECO:0000313" key="3">
    <source>
        <dbReference type="Proteomes" id="UP000245207"/>
    </source>
</evidence>
<reference evidence="2 3" key="1">
    <citation type="journal article" date="2018" name="Mol. Plant">
        <title>The genome of Artemisia annua provides insight into the evolution of Asteraceae family and artemisinin biosynthesis.</title>
        <authorList>
            <person name="Shen Q."/>
            <person name="Zhang L."/>
            <person name="Liao Z."/>
            <person name="Wang S."/>
            <person name="Yan T."/>
            <person name="Shi P."/>
            <person name="Liu M."/>
            <person name="Fu X."/>
            <person name="Pan Q."/>
            <person name="Wang Y."/>
            <person name="Lv Z."/>
            <person name="Lu X."/>
            <person name="Zhang F."/>
            <person name="Jiang W."/>
            <person name="Ma Y."/>
            <person name="Chen M."/>
            <person name="Hao X."/>
            <person name="Li L."/>
            <person name="Tang Y."/>
            <person name="Lv G."/>
            <person name="Zhou Y."/>
            <person name="Sun X."/>
            <person name="Brodelius P.E."/>
            <person name="Rose J.K.C."/>
            <person name="Tang K."/>
        </authorList>
    </citation>
    <scope>NUCLEOTIDE SEQUENCE [LARGE SCALE GENOMIC DNA]</scope>
    <source>
        <strain evidence="3">cv. Huhao1</strain>
        <tissue evidence="2">Leaf</tissue>
    </source>
</reference>
<dbReference type="AlphaFoldDB" id="A0A2U1QEC3"/>
<feature type="transmembrane region" description="Helical" evidence="1">
    <location>
        <begin position="216"/>
        <end position="239"/>
    </location>
</feature>
<proteinExistence type="predicted"/>
<feature type="transmembrane region" description="Helical" evidence="1">
    <location>
        <begin position="166"/>
        <end position="182"/>
    </location>
</feature>
<sequence length="335" mass="37199">MNFVTLFLRSFVYLMIYAYLIKYGSWHSFGLGHLICASLSILDNLKPTKSVLFASVFMGTLLVSVEDLPGKILEQAFVITMPLLLGAFVSTVVWALAAFPTPTANAPSAERLALTTVRAVTAHFIPRRGAVAGNAAEPSGSDVFGVFFSSYMVLVLYYLQCKVGSFGSSGLAHAIYLILLYLEKVKPQKHILFATVLLVTIVFKSSDHPYKILDNFVLLLTMWYTLLLTVFLLGFWAFATSTHHVAVACWRRVTYFLSFLNFEDASRNDRLVTSPARATTVFDRLDAVDSYITSSCADRALSVDDSDTFFSLHSDNAKPKRWFCCVSWCGSGCRV</sequence>
<evidence type="ECO:0000256" key="1">
    <source>
        <dbReference type="SAM" id="Phobius"/>
    </source>
</evidence>